<evidence type="ECO:0000313" key="1">
    <source>
        <dbReference type="EMBL" id="EPS44928.1"/>
    </source>
</evidence>
<dbReference type="OMA" id="LANTITW"/>
<name>S8BZQ6_DACHA</name>
<reference evidence="2" key="2">
    <citation type="submission" date="2013-04" db="EMBL/GenBank/DDBJ databases">
        <title>Genomic mechanisms accounting for the adaptation to parasitism in nematode-trapping fungi.</title>
        <authorList>
            <person name="Ahren D.G."/>
        </authorList>
    </citation>
    <scope>NUCLEOTIDE SEQUENCE [LARGE SCALE GENOMIC DNA]</scope>
    <source>
        <strain evidence="2">CBS 200.50</strain>
    </source>
</reference>
<dbReference type="HOGENOM" id="CLU_1160875_0_0_1"/>
<accession>S8BZQ6</accession>
<dbReference type="Proteomes" id="UP000015100">
    <property type="component" value="Unassembled WGS sequence"/>
</dbReference>
<sequence>MSTTPIHQINTRSTVGEDYAPRNGPVSFLFEYTLDFGRENTIIISRLQEPSEIPRPADYLEVLPVAYYISVDPRFRLVLLTPTYDTVAAISFLSFQKPVFEVQELSEIFSAGSFSSEARKTFSGRSKGAKTRFSGDLANTITWAHQPKEDTFDLWVSEGLTEPLSPIRKSQIRKVGTMRRSRIAESDTKRIIIEANTSYISEISVLASALTVLKKDALQETQKKAMAARALSFPFISNSLHRIY</sequence>
<evidence type="ECO:0000313" key="2">
    <source>
        <dbReference type="Proteomes" id="UP000015100"/>
    </source>
</evidence>
<dbReference type="AlphaFoldDB" id="S8BZQ6"/>
<gene>
    <name evidence="1" type="ORF">H072_1083</name>
</gene>
<protein>
    <submittedName>
        <fullName evidence="1">Uncharacterized protein</fullName>
    </submittedName>
</protein>
<comment type="caution">
    <text evidence="1">The sequence shown here is derived from an EMBL/GenBank/DDBJ whole genome shotgun (WGS) entry which is preliminary data.</text>
</comment>
<dbReference type="EMBL" id="AQGS01000025">
    <property type="protein sequence ID" value="EPS44928.1"/>
    <property type="molecule type" value="Genomic_DNA"/>
</dbReference>
<proteinExistence type="predicted"/>
<keyword evidence="2" id="KW-1185">Reference proteome</keyword>
<organism evidence="1 2">
    <name type="scientific">Dactylellina haptotyla (strain CBS 200.50)</name>
    <name type="common">Nematode-trapping fungus</name>
    <name type="synonym">Monacrosporium haptotylum</name>
    <dbReference type="NCBI Taxonomy" id="1284197"/>
    <lineage>
        <taxon>Eukaryota</taxon>
        <taxon>Fungi</taxon>
        <taxon>Dikarya</taxon>
        <taxon>Ascomycota</taxon>
        <taxon>Pezizomycotina</taxon>
        <taxon>Orbiliomycetes</taxon>
        <taxon>Orbiliales</taxon>
        <taxon>Orbiliaceae</taxon>
        <taxon>Dactylellina</taxon>
    </lineage>
</organism>
<reference evidence="1 2" key="1">
    <citation type="journal article" date="2013" name="PLoS Genet.">
        <title>Genomic mechanisms accounting for the adaptation to parasitism in nematode-trapping fungi.</title>
        <authorList>
            <person name="Meerupati T."/>
            <person name="Andersson K.M."/>
            <person name="Friman E."/>
            <person name="Kumar D."/>
            <person name="Tunlid A."/>
            <person name="Ahren D."/>
        </authorList>
    </citation>
    <scope>NUCLEOTIDE SEQUENCE [LARGE SCALE GENOMIC DNA]</scope>
    <source>
        <strain evidence="1 2">CBS 200.50</strain>
    </source>
</reference>
<dbReference type="OrthoDB" id="5320561at2759"/>